<organism evidence="1 2">
    <name type="scientific">Algoriphagus ornithinivorans</name>
    <dbReference type="NCBI Taxonomy" id="226506"/>
    <lineage>
        <taxon>Bacteria</taxon>
        <taxon>Pseudomonadati</taxon>
        <taxon>Bacteroidota</taxon>
        <taxon>Cytophagia</taxon>
        <taxon>Cytophagales</taxon>
        <taxon>Cyclobacteriaceae</taxon>
        <taxon>Algoriphagus</taxon>
    </lineage>
</organism>
<gene>
    <name evidence="1" type="ORF">SAMN04488519_10920</name>
</gene>
<dbReference type="EMBL" id="FOVW01000009">
    <property type="protein sequence ID" value="SFO60495.1"/>
    <property type="molecule type" value="Genomic_DNA"/>
</dbReference>
<dbReference type="AlphaFoldDB" id="A0A1I5IIU3"/>
<keyword evidence="2" id="KW-1185">Reference proteome</keyword>
<evidence type="ECO:0000313" key="1">
    <source>
        <dbReference type="EMBL" id="SFO60495.1"/>
    </source>
</evidence>
<protein>
    <submittedName>
        <fullName evidence="1">Uncharacterized protein</fullName>
    </submittedName>
</protein>
<dbReference type="Proteomes" id="UP000199564">
    <property type="component" value="Unassembled WGS sequence"/>
</dbReference>
<name>A0A1I5IIU3_9BACT</name>
<reference evidence="2" key="1">
    <citation type="submission" date="2016-10" db="EMBL/GenBank/DDBJ databases">
        <authorList>
            <person name="Varghese N."/>
            <person name="Submissions S."/>
        </authorList>
    </citation>
    <scope>NUCLEOTIDE SEQUENCE [LARGE SCALE GENOMIC DNA]</scope>
    <source>
        <strain evidence="2">DSM 15282</strain>
    </source>
</reference>
<proteinExistence type="predicted"/>
<dbReference type="RefSeq" id="WP_317042668.1">
    <property type="nucleotide sequence ID" value="NZ_FOVW01000009.1"/>
</dbReference>
<sequence length="84" mass="10004">MMFDSPDYPCALDEQLFNTWMEKGRESMISYSYLLVFWDEMDEKYLPIYAEKRGEINNYERYGESPGRQLLVAAYDLHSESRVA</sequence>
<evidence type="ECO:0000313" key="2">
    <source>
        <dbReference type="Proteomes" id="UP000199564"/>
    </source>
</evidence>
<accession>A0A1I5IIU3</accession>